<name>A0A834P2L4_VESPE</name>
<evidence type="ECO:0000313" key="1">
    <source>
        <dbReference type="EMBL" id="KAF7425747.1"/>
    </source>
</evidence>
<dbReference type="AlphaFoldDB" id="A0A834P2L4"/>
<evidence type="ECO:0000313" key="2">
    <source>
        <dbReference type="Proteomes" id="UP000600918"/>
    </source>
</evidence>
<reference evidence="1" key="1">
    <citation type="journal article" date="2020" name="G3 (Bethesda)">
        <title>High-Quality Assemblies for Three Invasive Social Wasps from the &lt;i&gt;Vespula&lt;/i&gt; Genus.</title>
        <authorList>
            <person name="Harrop T.W.R."/>
            <person name="Guhlin J."/>
            <person name="McLaughlin G.M."/>
            <person name="Permina E."/>
            <person name="Stockwell P."/>
            <person name="Gilligan J."/>
            <person name="Le Lec M.F."/>
            <person name="Gruber M.A.M."/>
            <person name="Quinn O."/>
            <person name="Lovegrove M."/>
            <person name="Duncan E.J."/>
            <person name="Remnant E.J."/>
            <person name="Van Eeckhoven J."/>
            <person name="Graham B."/>
            <person name="Knapp R.A."/>
            <person name="Langford K.W."/>
            <person name="Kronenberg Z."/>
            <person name="Press M.O."/>
            <person name="Eacker S.M."/>
            <person name="Wilson-Rankin E.E."/>
            <person name="Purcell J."/>
            <person name="Lester P.J."/>
            <person name="Dearden P.K."/>
        </authorList>
    </citation>
    <scope>NUCLEOTIDE SEQUENCE</scope>
    <source>
        <strain evidence="1">Volc-1</strain>
    </source>
</reference>
<dbReference type="EMBL" id="JACSDY010000006">
    <property type="protein sequence ID" value="KAF7425747.1"/>
    <property type="molecule type" value="Genomic_DNA"/>
</dbReference>
<accession>A0A834P2L4</accession>
<protein>
    <submittedName>
        <fullName evidence="1">Uncharacterized protein</fullName>
    </submittedName>
</protein>
<comment type="caution">
    <text evidence="1">The sequence shown here is derived from an EMBL/GenBank/DDBJ whole genome shotgun (WGS) entry which is preliminary data.</text>
</comment>
<sequence length="97" mass="10791">MEIFVGILGMMGNFENSPSLMFFALQRCCKLRHSGKEYSKGTCISNYVLDSDVGSGGRCSEVLPIRNQLREHFEDFVSCEGNVLHGDRSLVSTPEVI</sequence>
<proteinExistence type="predicted"/>
<keyword evidence="2" id="KW-1185">Reference proteome</keyword>
<dbReference type="Proteomes" id="UP000600918">
    <property type="component" value="Unassembled WGS sequence"/>
</dbReference>
<organism evidence="1 2">
    <name type="scientific">Vespula pensylvanica</name>
    <name type="common">Western yellow jacket</name>
    <name type="synonym">Wasp</name>
    <dbReference type="NCBI Taxonomy" id="30213"/>
    <lineage>
        <taxon>Eukaryota</taxon>
        <taxon>Metazoa</taxon>
        <taxon>Ecdysozoa</taxon>
        <taxon>Arthropoda</taxon>
        <taxon>Hexapoda</taxon>
        <taxon>Insecta</taxon>
        <taxon>Pterygota</taxon>
        <taxon>Neoptera</taxon>
        <taxon>Endopterygota</taxon>
        <taxon>Hymenoptera</taxon>
        <taxon>Apocrita</taxon>
        <taxon>Aculeata</taxon>
        <taxon>Vespoidea</taxon>
        <taxon>Vespidae</taxon>
        <taxon>Vespinae</taxon>
        <taxon>Vespula</taxon>
    </lineage>
</organism>
<gene>
    <name evidence="1" type="ORF">H0235_008185</name>
</gene>